<evidence type="ECO:0000256" key="1">
    <source>
        <dbReference type="SAM" id="Phobius"/>
    </source>
</evidence>
<comment type="caution">
    <text evidence="2">The sequence shown here is derived from an EMBL/GenBank/DDBJ whole genome shotgun (WGS) entry which is preliminary data.</text>
</comment>
<dbReference type="PANTHER" id="PTHR34989">
    <property type="entry name" value="PROTEIN HDED"/>
    <property type="match status" value="1"/>
</dbReference>
<organism evidence="2 3">
    <name type="scientific">Nocardioides caricicola</name>
    <dbReference type="NCBI Taxonomy" id="634770"/>
    <lineage>
        <taxon>Bacteria</taxon>
        <taxon>Bacillati</taxon>
        <taxon>Actinomycetota</taxon>
        <taxon>Actinomycetes</taxon>
        <taxon>Propionibacteriales</taxon>
        <taxon>Nocardioidaceae</taxon>
        <taxon>Nocardioides</taxon>
    </lineage>
</organism>
<keyword evidence="3" id="KW-1185">Reference proteome</keyword>
<dbReference type="Pfam" id="PF03729">
    <property type="entry name" value="DUF308"/>
    <property type="match status" value="1"/>
</dbReference>
<feature type="transmembrane region" description="Helical" evidence="1">
    <location>
        <begin position="50"/>
        <end position="70"/>
    </location>
</feature>
<keyword evidence="1" id="KW-0472">Membrane</keyword>
<keyword evidence="1" id="KW-1133">Transmembrane helix</keyword>
<feature type="transmembrane region" description="Helical" evidence="1">
    <location>
        <begin position="166"/>
        <end position="187"/>
    </location>
</feature>
<dbReference type="Proteomes" id="UP001595956">
    <property type="component" value="Unassembled WGS sequence"/>
</dbReference>
<dbReference type="InterPro" id="IPR052712">
    <property type="entry name" value="Acid_resist_chaperone_HdeD"/>
</dbReference>
<dbReference type="InterPro" id="IPR005325">
    <property type="entry name" value="DUF308_memb"/>
</dbReference>
<feature type="transmembrane region" description="Helical" evidence="1">
    <location>
        <begin position="107"/>
        <end position="131"/>
    </location>
</feature>
<keyword evidence="1" id="KW-0812">Transmembrane</keyword>
<protein>
    <submittedName>
        <fullName evidence="2">HdeD family acid-resistance protein</fullName>
    </submittedName>
</protein>
<dbReference type="RefSeq" id="WP_345176398.1">
    <property type="nucleotide sequence ID" value="NZ_BAABFQ010000006.1"/>
</dbReference>
<sequence>MSHAVEPDSSDVYVITSLNRLAEHWGLVLAYGLVTLGLGVAMMVWPDQTIAVFAVLIAIQLIIGGIFRIVQALGMSTFDVGMRAIFGLTGGVALVVGLLVLREPLQSVLVLGMILGVWWLISGLIDVIGAIVSPGTGGRGWEVAIGVVSMLAGGFLIVYTDLSLTLLIWFVAIWLVLAGVFATLTAFRLRSQRVAS</sequence>
<evidence type="ECO:0000313" key="2">
    <source>
        <dbReference type="EMBL" id="MFC5492377.1"/>
    </source>
</evidence>
<proteinExistence type="predicted"/>
<evidence type="ECO:0000313" key="3">
    <source>
        <dbReference type="Proteomes" id="UP001595956"/>
    </source>
</evidence>
<feature type="transmembrane region" description="Helical" evidence="1">
    <location>
        <begin position="82"/>
        <end position="101"/>
    </location>
</feature>
<name>A0ABW0N0E0_9ACTN</name>
<dbReference type="EMBL" id="JBHSMD010000001">
    <property type="protein sequence ID" value="MFC5492377.1"/>
    <property type="molecule type" value="Genomic_DNA"/>
</dbReference>
<dbReference type="PANTHER" id="PTHR34989:SF1">
    <property type="entry name" value="PROTEIN HDED"/>
    <property type="match status" value="1"/>
</dbReference>
<feature type="transmembrane region" description="Helical" evidence="1">
    <location>
        <begin position="143"/>
        <end position="160"/>
    </location>
</feature>
<feature type="transmembrane region" description="Helical" evidence="1">
    <location>
        <begin position="25"/>
        <end position="44"/>
    </location>
</feature>
<reference evidence="3" key="1">
    <citation type="journal article" date="2019" name="Int. J. Syst. Evol. Microbiol.">
        <title>The Global Catalogue of Microorganisms (GCM) 10K type strain sequencing project: providing services to taxonomists for standard genome sequencing and annotation.</title>
        <authorList>
            <consortium name="The Broad Institute Genomics Platform"/>
            <consortium name="The Broad Institute Genome Sequencing Center for Infectious Disease"/>
            <person name="Wu L."/>
            <person name="Ma J."/>
        </authorList>
    </citation>
    <scope>NUCLEOTIDE SEQUENCE [LARGE SCALE GENOMIC DNA]</scope>
    <source>
        <strain evidence="3">KACC 13778</strain>
    </source>
</reference>
<accession>A0ABW0N0E0</accession>
<gene>
    <name evidence="2" type="ORF">ACFPKY_04670</name>
</gene>